<sequence length="614" mass="67187">MIFSAARKAEANNISVFVHSDRLTKPAGRAGFEPTFLEALEPALPHIAEHGIKVVVDAGASGTRLLHTTVVSLLKEKGLSLKVAWIEGDEVLDVINELRASKKARFENICTQEILDDWKFEPLYAQCYLGPFGIAAALSAGADIVLCSRVSDASLIMGPAIWWHGWKNADYDQLANSLIAGHLIECSTYVTGGCFSGFKSLRGACSDLGFPIAEISCAAEVIITKQKGTGGIISVDTCTAQFLYEIQGPRYYNSDVTAIIDEVAFKQIGPDRVALSGVKSDLPPPATKVGITANGGFQAEVHYALVGLDIEAKAEMLEAQIRTCMGDRVKDLTVLDFKIIGRVPEDPDNQSAATVDFCIVAQALKEEALSEGKSSLLVTWLIVYCMKDSPPELYKKNHSLGSAPQPIITLSTTSNFSHYTIIESYPGATFYPDFRTTLPRPIFEYFVTLLPQSSVRQIAHLHDGKSIEISPPAKTKEYSKFQPSNEITSGIASVSSYGNTTRAPLGSVVHARSGDKGSNANVGFWVRHDDEYNWLRALLGTEKIKKLLGKEYKGGKIDRFEVPNVRGVHFLLHNHLDRGASCSKTLDILGKNVSEFLRCRWVDVPDKFLERGRI</sequence>
<dbReference type="AlphaFoldDB" id="A0A0D2ETL4"/>
<dbReference type="VEuPathDB" id="FungiDB:Z519_05866"/>
<keyword evidence="4" id="KW-1185">Reference proteome</keyword>
<name>A0A0D2ETL4_CLAB1</name>
<dbReference type="HOGENOM" id="CLU_012617_0_1_1"/>
<evidence type="ECO:0000313" key="3">
    <source>
        <dbReference type="EMBL" id="KIW93261.1"/>
    </source>
</evidence>
<accession>A0A0D2ETL4</accession>
<evidence type="ECO:0000259" key="2">
    <source>
        <dbReference type="Pfam" id="PF23544"/>
    </source>
</evidence>
<dbReference type="GeneID" id="27698794"/>
<evidence type="ECO:0000313" key="4">
    <source>
        <dbReference type="Proteomes" id="UP000053789"/>
    </source>
</evidence>
<dbReference type="RefSeq" id="XP_016619930.1">
    <property type="nucleotide sequence ID" value="XM_016763606.1"/>
</dbReference>
<dbReference type="EMBL" id="KN846987">
    <property type="protein sequence ID" value="KIW93261.1"/>
    <property type="molecule type" value="Genomic_DNA"/>
</dbReference>
<protein>
    <recommendedName>
        <fullName evidence="5">DUF1446 domain-containing protein</fullName>
    </recommendedName>
</protein>
<gene>
    <name evidence="3" type="ORF">Z519_05866</name>
</gene>
<feature type="domain" description="Acyclic terpene utilisation N-terminal" evidence="1">
    <location>
        <begin position="28"/>
        <end position="372"/>
    </location>
</feature>
<dbReference type="Pfam" id="PF23544">
    <property type="entry name" value="AtuA_ferredoxin"/>
    <property type="match status" value="1"/>
</dbReference>
<dbReference type="OrthoDB" id="10265871at2759"/>
<evidence type="ECO:0008006" key="5">
    <source>
        <dbReference type="Google" id="ProtNLM"/>
    </source>
</evidence>
<evidence type="ECO:0000259" key="1">
    <source>
        <dbReference type="Pfam" id="PF07287"/>
    </source>
</evidence>
<feature type="domain" description="AtuA-like ferredoxin-fold" evidence="2">
    <location>
        <begin position="504"/>
        <end position="602"/>
    </location>
</feature>
<dbReference type="PANTHER" id="PTHR47585">
    <property type="match status" value="1"/>
</dbReference>
<dbReference type="PANTHER" id="PTHR47585:SF2">
    <property type="entry name" value="DUF1446 DOMAIN PROTEIN (AFU_ORTHOLOGUE AFUA_6G11420)"/>
    <property type="match status" value="1"/>
</dbReference>
<reference evidence="3" key="1">
    <citation type="submission" date="2015-01" db="EMBL/GenBank/DDBJ databases">
        <title>The Genome Sequence of Cladophialophora bantiana CBS 173.52.</title>
        <authorList>
            <consortium name="The Broad Institute Genomics Platform"/>
            <person name="Cuomo C."/>
            <person name="de Hoog S."/>
            <person name="Gorbushina A."/>
            <person name="Stielow B."/>
            <person name="Teixiera M."/>
            <person name="Abouelleil A."/>
            <person name="Chapman S.B."/>
            <person name="Priest M."/>
            <person name="Young S.K."/>
            <person name="Wortman J."/>
            <person name="Nusbaum C."/>
            <person name="Birren B."/>
        </authorList>
    </citation>
    <scope>NUCLEOTIDE SEQUENCE [LARGE SCALE GENOMIC DNA]</scope>
    <source>
        <strain evidence="3">CBS 173.52</strain>
    </source>
</reference>
<dbReference type="InterPro" id="IPR056362">
    <property type="entry name" value="AtuA-like_ferredoxin_dom"/>
</dbReference>
<organism evidence="3 4">
    <name type="scientific">Cladophialophora bantiana (strain ATCC 10958 / CBS 173.52 / CDC B-1940 / NIH 8579)</name>
    <name type="common">Xylohypha bantiana</name>
    <dbReference type="NCBI Taxonomy" id="1442370"/>
    <lineage>
        <taxon>Eukaryota</taxon>
        <taxon>Fungi</taxon>
        <taxon>Dikarya</taxon>
        <taxon>Ascomycota</taxon>
        <taxon>Pezizomycotina</taxon>
        <taxon>Eurotiomycetes</taxon>
        <taxon>Chaetothyriomycetidae</taxon>
        <taxon>Chaetothyriales</taxon>
        <taxon>Herpotrichiellaceae</taxon>
        <taxon>Cladophialophora</taxon>
    </lineage>
</organism>
<dbReference type="Pfam" id="PF07287">
    <property type="entry name" value="AtuA"/>
    <property type="match status" value="1"/>
</dbReference>
<dbReference type="Proteomes" id="UP000053789">
    <property type="component" value="Unassembled WGS sequence"/>
</dbReference>
<proteinExistence type="predicted"/>
<dbReference type="InterPro" id="IPR010839">
    <property type="entry name" value="AtuA_N"/>
</dbReference>